<comment type="similarity">
    <text evidence="2">Belongs to the Cold-regulated 413 protein family.</text>
</comment>
<dbReference type="AlphaFoldDB" id="A0A4Y7IBW8"/>
<dbReference type="PANTHER" id="PTHR33596:SF23">
    <property type="entry name" value="COLD-REGULATED 413 PLASMA MEMBRANE PROTEIN 2"/>
    <property type="match status" value="1"/>
</dbReference>
<sequence>MVRTEYLAMKTDQIAAEALNSDMKELGIVAKKLASHAMKLGGLAIGTAVLQWVAVAAAVFLMVSAETKYKPNILTALLVPYIFFTLPSTLFIILSGEISKGISLLSVLLQLFFPQHVPNWPGKIGSTFLVLALAPHIIGESLRGNWIGDLISIVIACYHLQEHIRKSGGFKQSFTTLIGLAHISGIILMIVYPIWSLVLHFN</sequence>
<dbReference type="Gramene" id="RZC45310">
    <property type="protein sequence ID" value="RZC45310"/>
    <property type="gene ID" value="C5167_038259"/>
</dbReference>
<dbReference type="OrthoDB" id="1849492at2759"/>
<feature type="transmembrane region" description="Helical" evidence="6">
    <location>
        <begin position="40"/>
        <end position="61"/>
    </location>
</feature>
<feature type="transmembrane region" description="Helical" evidence="6">
    <location>
        <begin position="73"/>
        <end position="94"/>
    </location>
</feature>
<dbReference type="GO" id="GO:0016020">
    <property type="term" value="C:membrane"/>
    <property type="evidence" value="ECO:0007669"/>
    <property type="project" value="UniProtKB-SubCell"/>
</dbReference>
<dbReference type="PANTHER" id="PTHR33596">
    <property type="entry name" value="COLD-REGULATED 413 PLASMA MEMBRANE PROTEIN 2"/>
    <property type="match status" value="1"/>
</dbReference>
<evidence type="ECO:0000313" key="8">
    <source>
        <dbReference type="Proteomes" id="UP000316621"/>
    </source>
</evidence>
<feature type="transmembrane region" description="Helical" evidence="6">
    <location>
        <begin position="174"/>
        <end position="195"/>
    </location>
</feature>
<reference evidence="7 8" key="1">
    <citation type="journal article" date="2018" name="Science">
        <title>The opium poppy genome and morphinan production.</title>
        <authorList>
            <person name="Guo L."/>
            <person name="Winzer T."/>
            <person name="Yang X."/>
            <person name="Li Y."/>
            <person name="Ning Z."/>
            <person name="He Z."/>
            <person name="Teodor R."/>
            <person name="Lu Y."/>
            <person name="Bowser T.A."/>
            <person name="Graham I.A."/>
            <person name="Ye K."/>
        </authorList>
    </citation>
    <scope>NUCLEOTIDE SEQUENCE [LARGE SCALE GENOMIC DNA]</scope>
    <source>
        <strain evidence="8">cv. HN1</strain>
        <tissue evidence="7">Leaves</tissue>
    </source>
</reference>
<dbReference type="InterPro" id="IPR008892">
    <property type="entry name" value="COR413"/>
</dbReference>
<proteinExistence type="inferred from homology"/>
<protein>
    <submittedName>
        <fullName evidence="7">Uncharacterized protein</fullName>
    </submittedName>
</protein>
<evidence type="ECO:0000256" key="5">
    <source>
        <dbReference type="ARBA" id="ARBA00023136"/>
    </source>
</evidence>
<evidence type="ECO:0000313" key="7">
    <source>
        <dbReference type="EMBL" id="RZC45310.1"/>
    </source>
</evidence>
<evidence type="ECO:0000256" key="2">
    <source>
        <dbReference type="ARBA" id="ARBA00005852"/>
    </source>
</evidence>
<name>A0A4Y7IBW8_PAPSO</name>
<evidence type="ECO:0000256" key="3">
    <source>
        <dbReference type="ARBA" id="ARBA00022692"/>
    </source>
</evidence>
<comment type="subcellular location">
    <subcellularLocation>
        <location evidence="1">Membrane</location>
        <topology evidence="1">Multi-pass membrane protein</topology>
    </subcellularLocation>
</comment>
<keyword evidence="8" id="KW-1185">Reference proteome</keyword>
<accession>A0A4Y7IBW8</accession>
<dbReference type="EMBL" id="CM010715">
    <property type="protein sequence ID" value="RZC45310.1"/>
    <property type="molecule type" value="Genomic_DNA"/>
</dbReference>
<dbReference type="Pfam" id="PF05562">
    <property type="entry name" value="WCOR413"/>
    <property type="match status" value="1"/>
</dbReference>
<gene>
    <name evidence="7" type="ORF">C5167_038259</name>
</gene>
<organism evidence="7 8">
    <name type="scientific">Papaver somniferum</name>
    <name type="common">Opium poppy</name>
    <dbReference type="NCBI Taxonomy" id="3469"/>
    <lineage>
        <taxon>Eukaryota</taxon>
        <taxon>Viridiplantae</taxon>
        <taxon>Streptophyta</taxon>
        <taxon>Embryophyta</taxon>
        <taxon>Tracheophyta</taxon>
        <taxon>Spermatophyta</taxon>
        <taxon>Magnoliopsida</taxon>
        <taxon>Ranunculales</taxon>
        <taxon>Papaveraceae</taxon>
        <taxon>Papaveroideae</taxon>
        <taxon>Papaver</taxon>
    </lineage>
</organism>
<evidence type="ECO:0000256" key="6">
    <source>
        <dbReference type="SAM" id="Phobius"/>
    </source>
</evidence>
<evidence type="ECO:0000256" key="4">
    <source>
        <dbReference type="ARBA" id="ARBA00022989"/>
    </source>
</evidence>
<keyword evidence="4 6" id="KW-1133">Transmembrane helix</keyword>
<dbReference type="Proteomes" id="UP000316621">
    <property type="component" value="Chromosome 1"/>
</dbReference>
<keyword evidence="3 6" id="KW-0812">Transmembrane</keyword>
<evidence type="ECO:0000256" key="1">
    <source>
        <dbReference type="ARBA" id="ARBA00004141"/>
    </source>
</evidence>
<keyword evidence="5 6" id="KW-0472">Membrane</keyword>